<evidence type="ECO:0000259" key="1">
    <source>
        <dbReference type="Pfam" id="PF08385"/>
    </source>
</evidence>
<name>A0AAJ7SHC7_9ACAR</name>
<organism evidence="2 3">
    <name type="scientific">Galendromus occidentalis</name>
    <name type="common">western predatory mite</name>
    <dbReference type="NCBI Taxonomy" id="34638"/>
    <lineage>
        <taxon>Eukaryota</taxon>
        <taxon>Metazoa</taxon>
        <taxon>Ecdysozoa</taxon>
        <taxon>Arthropoda</taxon>
        <taxon>Chelicerata</taxon>
        <taxon>Arachnida</taxon>
        <taxon>Acari</taxon>
        <taxon>Parasitiformes</taxon>
        <taxon>Mesostigmata</taxon>
        <taxon>Gamasina</taxon>
        <taxon>Phytoseioidea</taxon>
        <taxon>Phytoseiidae</taxon>
        <taxon>Typhlodrominae</taxon>
        <taxon>Galendromus</taxon>
    </lineage>
</organism>
<dbReference type="RefSeq" id="XP_028968660.1">
    <property type="nucleotide sequence ID" value="XM_029112827.1"/>
</dbReference>
<accession>A0AAJ7SHC7</accession>
<dbReference type="KEGG" id="goe:114828488"/>
<protein>
    <submittedName>
        <fullName evidence="3">Cytoplasmic dynein 2 heavy chain 1-like</fullName>
    </submittedName>
</protein>
<sequence length="477" mass="54003">MTPALDKRQSLILNIAAAYLDDTPDRLGEKVIKVLNIFLDTPTVTTLAILKKSDAKEVLCTINISDVSNNIQKGLVFFKLNAVVITESNMQESLHITSLVDSPLASLYGNIHKVFSPVILQRSRVSPKFQELLGELETGLVAILNRPRSGNLRDQERLAAILEPLDELSFWRELAGSASGAESTRAKIFASYLEPIEQIYVNSVSLGELSDNVDTLTNFLDDLWKQAHVKPPYPQARMRHLLDTVGITITTQIQESLRDSLWTMRYDQLRIELEVAIDICLKWQDACQKHTGIFWPQEENQWKGAPFVPTYVVGFTQRLLQIQSLRTIHNQLSSLARSSLKDDPEVFAPLMKIDAVHFNPATQQTFDKAVIDFEHHLSAAEKAAAIGLKKLLKEAGNNIDGVLSIINRYKDVAVRPQVVRELTAERENMVVQMNEHVSHLRREYDNRMENEDKNRIAQMPTVVNNVIWGRHLESKAR</sequence>
<dbReference type="Pfam" id="PF08385">
    <property type="entry name" value="DHC_N1"/>
    <property type="match status" value="1"/>
</dbReference>
<dbReference type="AlphaFoldDB" id="A0AAJ7SHC7"/>
<dbReference type="Proteomes" id="UP000694867">
    <property type="component" value="Unplaced"/>
</dbReference>
<evidence type="ECO:0000313" key="3">
    <source>
        <dbReference type="RefSeq" id="XP_028968660.1"/>
    </source>
</evidence>
<feature type="domain" description="Dynein heavy chain tail" evidence="1">
    <location>
        <begin position="185"/>
        <end position="475"/>
    </location>
</feature>
<dbReference type="GeneID" id="114828488"/>
<dbReference type="PANTHER" id="PTHR46532">
    <property type="entry name" value="MALE FERTILITY FACTOR KL5"/>
    <property type="match status" value="1"/>
</dbReference>
<keyword evidence="2" id="KW-1185">Reference proteome</keyword>
<gene>
    <name evidence="3" type="primary">LOC114828488</name>
</gene>
<dbReference type="GO" id="GO:0045505">
    <property type="term" value="F:dynein intermediate chain binding"/>
    <property type="evidence" value="ECO:0007669"/>
    <property type="project" value="InterPro"/>
</dbReference>
<dbReference type="GO" id="GO:0051959">
    <property type="term" value="F:dynein light intermediate chain binding"/>
    <property type="evidence" value="ECO:0007669"/>
    <property type="project" value="InterPro"/>
</dbReference>
<dbReference type="PANTHER" id="PTHR46532:SF15">
    <property type="entry name" value="CYTOPLASMIC DYNEIN 2 HEAVY CHAIN 1"/>
    <property type="match status" value="1"/>
</dbReference>
<dbReference type="InterPro" id="IPR026983">
    <property type="entry name" value="DHC"/>
</dbReference>
<dbReference type="InterPro" id="IPR013594">
    <property type="entry name" value="Dynein_heavy_tail"/>
</dbReference>
<dbReference type="GO" id="GO:0007018">
    <property type="term" value="P:microtubule-based movement"/>
    <property type="evidence" value="ECO:0007669"/>
    <property type="project" value="InterPro"/>
</dbReference>
<proteinExistence type="predicted"/>
<reference evidence="3" key="1">
    <citation type="submission" date="2025-08" db="UniProtKB">
        <authorList>
            <consortium name="RefSeq"/>
        </authorList>
    </citation>
    <scope>IDENTIFICATION</scope>
</reference>
<evidence type="ECO:0000313" key="2">
    <source>
        <dbReference type="Proteomes" id="UP000694867"/>
    </source>
</evidence>
<dbReference type="GO" id="GO:0005858">
    <property type="term" value="C:axonemal dynein complex"/>
    <property type="evidence" value="ECO:0007669"/>
    <property type="project" value="TreeGrafter"/>
</dbReference>